<feature type="region of interest" description="Disordered" evidence="6">
    <location>
        <begin position="143"/>
        <end position="162"/>
    </location>
</feature>
<reference evidence="8 9" key="1">
    <citation type="submission" date="2019-04" db="EMBL/GenBank/DDBJ databases">
        <title>Comparative genomics and transcriptomics to analyze fruiting body development in filamentous ascomycetes.</title>
        <authorList>
            <consortium name="DOE Joint Genome Institute"/>
            <person name="Lutkenhaus R."/>
            <person name="Traeger S."/>
            <person name="Breuer J."/>
            <person name="Kuo A."/>
            <person name="Lipzen A."/>
            <person name="Pangilinan J."/>
            <person name="Dilworth D."/>
            <person name="Sandor L."/>
            <person name="Poggeler S."/>
            <person name="Barry K."/>
            <person name="Grigoriev I.V."/>
            <person name="Nowrousian M."/>
        </authorList>
    </citation>
    <scope>NUCLEOTIDE SEQUENCE [LARGE SCALE GENOMIC DNA]</scope>
    <source>
        <strain evidence="8 9">CBS 389.68</strain>
    </source>
</reference>
<gene>
    <name evidence="8" type="ORF">EX30DRAFT_364349</name>
</gene>
<feature type="compositionally biased region" description="Pro residues" evidence="6">
    <location>
        <begin position="313"/>
        <end position="323"/>
    </location>
</feature>
<accession>A0A4S2MVM7</accession>
<name>A0A4S2MVM7_9PEZI</name>
<proteinExistence type="inferred from homology"/>
<comment type="function">
    <text evidence="1">May be involved in a process influencing telomere capping.</text>
</comment>
<dbReference type="SMART" id="SM00584">
    <property type="entry name" value="TLDc"/>
    <property type="match status" value="1"/>
</dbReference>
<evidence type="ECO:0000256" key="6">
    <source>
        <dbReference type="SAM" id="MobiDB-lite"/>
    </source>
</evidence>
<dbReference type="Proteomes" id="UP000298138">
    <property type="component" value="Unassembled WGS sequence"/>
</dbReference>
<dbReference type="PANTHER" id="PTHR23354:SF130">
    <property type="entry name" value="RESTRICTION OF TELOMERE CAPPING PROTEIN 5"/>
    <property type="match status" value="1"/>
</dbReference>
<keyword evidence="9" id="KW-1185">Reference proteome</keyword>
<evidence type="ECO:0000256" key="1">
    <source>
        <dbReference type="ARBA" id="ARBA00002738"/>
    </source>
</evidence>
<dbReference type="InParanoid" id="A0A4S2MVM7"/>
<protein>
    <recommendedName>
        <fullName evidence="4">Restriction of telomere capping protein 5</fullName>
    </recommendedName>
</protein>
<dbReference type="PROSITE" id="PS51886">
    <property type="entry name" value="TLDC"/>
    <property type="match status" value="1"/>
</dbReference>
<evidence type="ECO:0000256" key="2">
    <source>
        <dbReference type="ARBA" id="ARBA00004496"/>
    </source>
</evidence>
<feature type="domain" description="TLDc" evidence="7">
    <location>
        <begin position="327"/>
        <end position="544"/>
    </location>
</feature>
<sequence length="598" mass="65755">MGQSSSSSASAPQLTAEQLSLRLAELFAHKCFTSLELYCFRDNFRTLADTSTSEGGFLYWKEDTLIRFLSLPTDPDVGPIIFQAVSNLAAFPFSSLAPAILNYEALLKVVTLLTGRYKKALKREPDIVKLLFRAFAVHDRASPGHAQGEKATAEGEHDDTVYDSDGSEDLALDELVEDAKGSVPPDTHGVRGARIPLDNMRKLIMLLLVIAPLEENQPLADFADQFAPENIDTLKETAECVLRGFGKDVDAGLGISYRAFRKALKSSMPHLFNPGLSTLFLQFLYSKTLTPGSRPVTASSTTSPPETPETTLEPPPPRPPLLPNPGQILSLPRLQQLSLFLPRLFSHLHPLYAGSTSGFSLGSLEKSTTKWNAPTIFLLSGTVLPSHPISPPARHFLDLLPPSRSPPSTSGPKPGETIILGAYLPTPWKHSHKTHFGSPGSILFHLSPTHRTFRASTSNTDYAYFNRDDGVGFGAPLQQWKATSTASRGPFYRLGPVSLVVDHSGMEYAVFTHQGRGGAFYADEEEAEYRVVVEVEEMEVWGVGGDEERERMRREWRWEEREALARRGLRLGQDREADRALLEMAGLIGQNRSGGSMG</sequence>
<dbReference type="Pfam" id="PF07534">
    <property type="entry name" value="TLD"/>
    <property type="match status" value="1"/>
</dbReference>
<dbReference type="AlphaFoldDB" id="A0A4S2MVM7"/>
<dbReference type="FunCoup" id="A0A4S2MVM7">
    <property type="interactions" value="5"/>
</dbReference>
<evidence type="ECO:0000313" key="8">
    <source>
        <dbReference type="EMBL" id="TGZ80679.1"/>
    </source>
</evidence>
<evidence type="ECO:0000256" key="3">
    <source>
        <dbReference type="ARBA" id="ARBA00006731"/>
    </source>
</evidence>
<dbReference type="EMBL" id="ML220123">
    <property type="protein sequence ID" value="TGZ80679.1"/>
    <property type="molecule type" value="Genomic_DNA"/>
</dbReference>
<comment type="subcellular location">
    <subcellularLocation>
        <location evidence="2">Cytoplasm</location>
    </subcellularLocation>
</comment>
<dbReference type="STRING" id="341454.A0A4S2MVM7"/>
<evidence type="ECO:0000259" key="7">
    <source>
        <dbReference type="PROSITE" id="PS51886"/>
    </source>
</evidence>
<dbReference type="InterPro" id="IPR006571">
    <property type="entry name" value="TLDc_dom"/>
</dbReference>
<dbReference type="GO" id="GO:0005634">
    <property type="term" value="C:nucleus"/>
    <property type="evidence" value="ECO:0007669"/>
    <property type="project" value="TreeGrafter"/>
</dbReference>
<organism evidence="8 9">
    <name type="scientific">Ascodesmis nigricans</name>
    <dbReference type="NCBI Taxonomy" id="341454"/>
    <lineage>
        <taxon>Eukaryota</taxon>
        <taxon>Fungi</taxon>
        <taxon>Dikarya</taxon>
        <taxon>Ascomycota</taxon>
        <taxon>Pezizomycotina</taxon>
        <taxon>Pezizomycetes</taxon>
        <taxon>Pezizales</taxon>
        <taxon>Ascodesmidaceae</taxon>
        <taxon>Ascodesmis</taxon>
    </lineage>
</organism>
<feature type="compositionally biased region" description="Basic and acidic residues" evidence="6">
    <location>
        <begin position="143"/>
        <end position="160"/>
    </location>
</feature>
<evidence type="ECO:0000256" key="4">
    <source>
        <dbReference type="ARBA" id="ARBA00015163"/>
    </source>
</evidence>
<dbReference type="GO" id="GO:0006979">
    <property type="term" value="P:response to oxidative stress"/>
    <property type="evidence" value="ECO:0007669"/>
    <property type="project" value="TreeGrafter"/>
</dbReference>
<comment type="similarity">
    <text evidence="3">Belongs to the RTC5 family.</text>
</comment>
<evidence type="ECO:0000313" key="9">
    <source>
        <dbReference type="Proteomes" id="UP000298138"/>
    </source>
</evidence>
<dbReference type="OrthoDB" id="289228at2759"/>
<feature type="compositionally biased region" description="Low complexity" evidence="6">
    <location>
        <begin position="295"/>
        <end position="312"/>
    </location>
</feature>
<feature type="region of interest" description="Disordered" evidence="6">
    <location>
        <begin position="291"/>
        <end position="327"/>
    </location>
</feature>
<keyword evidence="5" id="KW-0963">Cytoplasm</keyword>
<dbReference type="PANTHER" id="PTHR23354">
    <property type="entry name" value="NUCLEOLAR PROTEIN 7/ESTROGEN RECEPTOR COACTIVATOR-RELATED"/>
    <property type="match status" value="1"/>
</dbReference>
<dbReference type="GO" id="GO:0005737">
    <property type="term" value="C:cytoplasm"/>
    <property type="evidence" value="ECO:0007669"/>
    <property type="project" value="UniProtKB-SubCell"/>
</dbReference>
<evidence type="ECO:0000256" key="5">
    <source>
        <dbReference type="ARBA" id="ARBA00022490"/>
    </source>
</evidence>